<reference evidence="1 2" key="1">
    <citation type="submission" date="2020-10" db="EMBL/GenBank/DDBJ databases">
        <title>Genome analysis of Massilia species.</title>
        <authorList>
            <person name="Jung D.-H."/>
        </authorList>
    </citation>
    <scope>NUCLEOTIDE SEQUENCE [LARGE SCALE GENOMIC DNA]</scope>
    <source>
        <strain evidence="2">sipir</strain>
    </source>
</reference>
<evidence type="ECO:0000313" key="1">
    <source>
        <dbReference type="EMBL" id="UOD31747.1"/>
    </source>
</evidence>
<accession>A0ABY4ABI6</accession>
<dbReference type="Proteomes" id="UP000831532">
    <property type="component" value="Chromosome"/>
</dbReference>
<gene>
    <name evidence="1" type="ORF">INH39_08715</name>
</gene>
<keyword evidence="2" id="KW-1185">Reference proteome</keyword>
<dbReference type="RefSeq" id="WP_243492852.1">
    <property type="nucleotide sequence ID" value="NZ_CP063361.1"/>
</dbReference>
<dbReference type="EMBL" id="CP063361">
    <property type="protein sequence ID" value="UOD31747.1"/>
    <property type="molecule type" value="Genomic_DNA"/>
</dbReference>
<name>A0ABY4ABI6_9BURK</name>
<organism evidence="1 2">
    <name type="scientific">Massilia violaceinigra</name>
    <dbReference type="NCBI Taxonomy" id="2045208"/>
    <lineage>
        <taxon>Bacteria</taxon>
        <taxon>Pseudomonadati</taxon>
        <taxon>Pseudomonadota</taxon>
        <taxon>Betaproteobacteria</taxon>
        <taxon>Burkholderiales</taxon>
        <taxon>Oxalobacteraceae</taxon>
        <taxon>Telluria group</taxon>
        <taxon>Massilia</taxon>
    </lineage>
</organism>
<protein>
    <submittedName>
        <fullName evidence="1">Uncharacterized protein</fullName>
    </submittedName>
</protein>
<evidence type="ECO:0000313" key="2">
    <source>
        <dbReference type="Proteomes" id="UP000831532"/>
    </source>
</evidence>
<sequence>MPRNASLRAIRALEQLPLDYFRPDQIFSNYFSAHWAKNRIFQGLENPWYRL</sequence>
<proteinExistence type="predicted"/>